<dbReference type="PANTHER" id="PTHR37321">
    <property type="entry name" value="EXPORTED PROTEIN-RELATED"/>
    <property type="match status" value="1"/>
</dbReference>
<dbReference type="InterPro" id="IPR038410">
    <property type="entry name" value="GxGYxYP_C_sf"/>
</dbReference>
<feature type="signal peptide" evidence="1">
    <location>
        <begin position="1"/>
        <end position="27"/>
    </location>
</feature>
<dbReference type="Proteomes" id="UP000284243">
    <property type="component" value="Unassembled WGS sequence"/>
</dbReference>
<evidence type="ECO:0000313" key="5">
    <source>
        <dbReference type="EMBL" id="RGU56924.1"/>
    </source>
</evidence>
<dbReference type="PANTHER" id="PTHR37321:SF1">
    <property type="entry name" value="EXPORTED PROTEIN"/>
    <property type="match status" value="1"/>
</dbReference>
<dbReference type="Gene3D" id="3.20.20.490">
    <property type="entry name" value="GxGYxYP glycoside hydrolase, C-terminal domain"/>
    <property type="match status" value="1"/>
</dbReference>
<dbReference type="InterPro" id="IPR048310">
    <property type="entry name" value="GxGYxYP_N_2nd"/>
</dbReference>
<dbReference type="PROSITE" id="PS51257">
    <property type="entry name" value="PROKAR_LIPOPROTEIN"/>
    <property type="match status" value="1"/>
</dbReference>
<feature type="domain" description="GxGYxYP putative glycoside hydrolase third N-terminal" evidence="4">
    <location>
        <begin position="206"/>
        <end position="285"/>
    </location>
</feature>
<reference evidence="5 6" key="1">
    <citation type="submission" date="2018-08" db="EMBL/GenBank/DDBJ databases">
        <title>A genome reference for cultivated species of the human gut microbiota.</title>
        <authorList>
            <person name="Zou Y."/>
            <person name="Xue W."/>
            <person name="Luo G."/>
        </authorList>
    </citation>
    <scope>NUCLEOTIDE SEQUENCE [LARGE SCALE GENOMIC DNA]</scope>
    <source>
        <strain evidence="5 6">AF16-14</strain>
    </source>
</reference>
<feature type="domain" description="GxGYxYP putative glycoside hydrolase C-terminal" evidence="2">
    <location>
        <begin position="305"/>
        <end position="437"/>
    </location>
</feature>
<feature type="domain" description="GxGYxYP putative glycoside hydrolase second N-terminal" evidence="3">
    <location>
        <begin position="122"/>
        <end position="183"/>
    </location>
</feature>
<evidence type="ECO:0000256" key="1">
    <source>
        <dbReference type="SAM" id="SignalP"/>
    </source>
</evidence>
<evidence type="ECO:0000313" key="6">
    <source>
        <dbReference type="Proteomes" id="UP000284243"/>
    </source>
</evidence>
<dbReference type="Pfam" id="PF20957">
    <property type="entry name" value="GxGYxYP_N_2nd"/>
    <property type="match status" value="1"/>
</dbReference>
<dbReference type="InterPro" id="IPR025832">
    <property type="entry name" value="GxGYxYP_C"/>
</dbReference>
<evidence type="ECO:0000259" key="4">
    <source>
        <dbReference type="Pfam" id="PF20958"/>
    </source>
</evidence>
<evidence type="ECO:0000259" key="3">
    <source>
        <dbReference type="Pfam" id="PF20957"/>
    </source>
</evidence>
<proteinExistence type="predicted"/>
<keyword evidence="1" id="KW-0732">Signal</keyword>
<name>A0A412TSV0_9BACT</name>
<organism evidence="5 6">
    <name type="scientific">Odoribacter splanchnicus</name>
    <dbReference type="NCBI Taxonomy" id="28118"/>
    <lineage>
        <taxon>Bacteria</taxon>
        <taxon>Pseudomonadati</taxon>
        <taxon>Bacteroidota</taxon>
        <taxon>Bacteroidia</taxon>
        <taxon>Bacteroidales</taxon>
        <taxon>Odoribacteraceae</taxon>
        <taxon>Odoribacter</taxon>
    </lineage>
</organism>
<accession>A0A412TSV0</accession>
<comment type="caution">
    <text evidence="5">The sequence shown here is derived from an EMBL/GenBank/DDBJ whole genome shotgun (WGS) entry which is preliminary data.</text>
</comment>
<evidence type="ECO:0000259" key="2">
    <source>
        <dbReference type="Pfam" id="PF14323"/>
    </source>
</evidence>
<gene>
    <name evidence="5" type="ORF">DWW57_06920</name>
</gene>
<dbReference type="Pfam" id="PF14323">
    <property type="entry name" value="GxGYxYP_C"/>
    <property type="match status" value="1"/>
</dbReference>
<protein>
    <submittedName>
        <fullName evidence="5">Uncharacterized protein</fullName>
    </submittedName>
</protein>
<dbReference type="AlphaFoldDB" id="A0A412TSV0"/>
<feature type="chain" id="PRO_5019479320" evidence="1">
    <location>
        <begin position="28"/>
        <end position="545"/>
    </location>
</feature>
<dbReference type="EMBL" id="QRYC01000007">
    <property type="protein sequence ID" value="RGU56924.1"/>
    <property type="molecule type" value="Genomic_DNA"/>
</dbReference>
<dbReference type="InterPro" id="IPR048309">
    <property type="entry name" value="GxGYxYP_N_3rd"/>
</dbReference>
<dbReference type="Pfam" id="PF20958">
    <property type="entry name" value="GxGYxYP_N_3rd"/>
    <property type="match status" value="1"/>
</dbReference>
<sequence>MNMKNIRHRIFPFLTAAVILIGCKVSAAPQSGQFYKTKMYKGTITVADIRKDHGPARMVSTAFQGLINQDTAQCYLYLADHHVRQLNDTKRPFEVLPLEEGADPGLRSMFRAYADRVRNIYIWSPEEDWSWNMAVMLSAQHRGLPLTEELYARLTAETPWKGNVVRLYGRWASKRDAYEWAMKTIQPACHPNILFSLGLRSDWMGNPWTLYDYAVASRGFAFWLDDADPEERSIIEEICRKGDFKPGAIVMGYAKSGDDLLYVTNRYNIGYVVSDYYANGSFWCSYPNKSFKQRPGRAVKAENGKIYVSVVFSDGDNVQFDQNALYAIWTDDTDRGAFPVGTTLCAGMQELNPFLLEWYYDHMSPNDELMAGPSGYQFIYGRDYSEEGYEKWLELNRQWLASAGFKTACFWHTSYGTDRFYRYVETAGLEGVFNGDDDVILDYHDGVIIMNQGDHLVAEGDLYNNLAHRQAQLDPSRPHFLNVYPTAATYGYHGIARLKREAERLEKDFPGRFVFLMPKDNVATARKYYEAHPEHIPWKNKPQNK</sequence>